<dbReference type="EMBL" id="SNYJ01000009">
    <property type="protein sequence ID" value="TDQ38772.1"/>
    <property type="molecule type" value="Genomic_DNA"/>
</dbReference>
<evidence type="ECO:0000313" key="2">
    <source>
        <dbReference type="Proteomes" id="UP000295632"/>
    </source>
</evidence>
<sequence>MLKEHTKLLQVLAETEEIIGRKKLQKMVYVAQKLRFPFYEKYEFHFYGPYSEELTLQMEELHNLGLISETKERKGGYEQYRYALTRDGDDFLKQYGLESVLTGEVMMCLNQQSSRFLELVATVLYFEELQETLLVEKIGQVKKKQRYQENEIADALAFIAKLKQGSYQNS</sequence>
<comment type="caution">
    <text evidence="1">The sequence shown here is derived from an EMBL/GenBank/DDBJ whole genome shotgun (WGS) entry which is preliminary data.</text>
</comment>
<evidence type="ECO:0000313" key="1">
    <source>
        <dbReference type="EMBL" id="TDQ38772.1"/>
    </source>
</evidence>
<evidence type="ECO:0008006" key="3">
    <source>
        <dbReference type="Google" id="ProtNLM"/>
    </source>
</evidence>
<accession>A0A4R6U0M5</accession>
<dbReference type="AlphaFoldDB" id="A0A4R6U0M5"/>
<dbReference type="Proteomes" id="UP000295632">
    <property type="component" value="Unassembled WGS sequence"/>
</dbReference>
<name>A0A4R6U0M5_9BACI</name>
<dbReference type="RefSeq" id="WP_133580820.1">
    <property type="nucleotide sequence ID" value="NZ_SNYJ01000009.1"/>
</dbReference>
<proteinExistence type="predicted"/>
<reference evidence="1 2" key="1">
    <citation type="submission" date="2019-03" db="EMBL/GenBank/DDBJ databases">
        <title>Genomic Encyclopedia of Type Strains, Phase IV (KMG-IV): sequencing the most valuable type-strain genomes for metagenomic binning, comparative biology and taxonomic classification.</title>
        <authorList>
            <person name="Goeker M."/>
        </authorList>
    </citation>
    <scope>NUCLEOTIDE SEQUENCE [LARGE SCALE GENOMIC DNA]</scope>
    <source>
        <strain evidence="1 2">DSM 28697</strain>
    </source>
</reference>
<keyword evidence="2" id="KW-1185">Reference proteome</keyword>
<dbReference type="OrthoDB" id="5507947at2"/>
<protein>
    <recommendedName>
        <fullName evidence="3">YwgA family protein</fullName>
    </recommendedName>
</protein>
<gene>
    <name evidence="1" type="ORF">EV213_109141</name>
</gene>
<organism evidence="1 2">
    <name type="scientific">Aureibacillus halotolerans</name>
    <dbReference type="NCBI Taxonomy" id="1508390"/>
    <lineage>
        <taxon>Bacteria</taxon>
        <taxon>Bacillati</taxon>
        <taxon>Bacillota</taxon>
        <taxon>Bacilli</taxon>
        <taxon>Bacillales</taxon>
        <taxon>Bacillaceae</taxon>
        <taxon>Aureibacillus</taxon>
    </lineage>
</organism>